<accession>A0A7S3QK51</accession>
<dbReference type="GO" id="GO:0060271">
    <property type="term" value="P:cilium assembly"/>
    <property type="evidence" value="ECO:0007669"/>
    <property type="project" value="TreeGrafter"/>
</dbReference>
<feature type="coiled-coil region" evidence="1">
    <location>
        <begin position="235"/>
        <end position="293"/>
    </location>
</feature>
<dbReference type="AlphaFoldDB" id="A0A7S3QK51"/>
<evidence type="ECO:0000313" key="3">
    <source>
        <dbReference type="EMBL" id="CAE0485182.1"/>
    </source>
</evidence>
<proteinExistence type="predicted"/>
<feature type="coiled-coil region" evidence="1">
    <location>
        <begin position="401"/>
        <end position="453"/>
    </location>
</feature>
<dbReference type="PANTHER" id="PTHR18950">
    <property type="entry name" value="PROGESTERONE-INDUCED BLOCKING FACTOR 1"/>
    <property type="match status" value="1"/>
</dbReference>
<sequence>MASQKLARMLQNLDLSDSGGMEAAMAAATSSQASSNPSLHSQPQHSSTYSSDTDDVDQSDVLSDRGTPKLRLAGRPKGLPLEKRHLESRVIELMTDNKALTQTVSQVKRKRDLEVAELQAQLNKVVKELEARQAEVESRAPLLNMRLEEFKEQLHSLRISDARCAELKAMPDESLHIIDLVKIAVHDATSKLAADNEHLHLAASGARDASERSAEEAARMRVENARLKVGMVEKDKELSETVDSLQARVQRLASELQGTTVRAELLSAKGAMYDKLHAQAEQLRQDNQRLQVVEASFKRMEQAHHEMHLQSQETKHTNEMLVVDKAYLSKQVDFLTDAQRRLQSELEAKDAQISELQSQKREIFDKMVQAETQKVKDEDRRLQKELTQLQASTHADIERIRMEARESYDREVRLLRELRDQAQEEASRAKSALAELQETYDRQQIHAAKTAQQMDMHMVELKAELKQRAFELSHIKVVLGEKEALLQRSNLHNEMLQEKAQVGLDRCRAVEGDLAASGGLRSAIGAPGGSAALQVAHEMEELRIQKQKLQQEVKMLQAQLTKMGEELAAARETVKLTGQPQSFLLEQLQTAKRTREQLEAQLATVQAAFQAKEQAAAQCAKDRDALKADLDVLLQQRGQMDSLKSMLMHKLQGGPMAATGLASGIGPQRIAYPTTVITGQGS</sequence>
<feature type="coiled-coil region" evidence="1">
    <location>
        <begin position="532"/>
        <end position="615"/>
    </location>
</feature>
<keyword evidence="1" id="KW-0175">Coiled coil</keyword>
<protein>
    <recommendedName>
        <fullName evidence="4">Progesterone-induced-blocking factor 1</fullName>
    </recommendedName>
</protein>
<evidence type="ECO:0000256" key="1">
    <source>
        <dbReference type="SAM" id="Coils"/>
    </source>
</evidence>
<organism evidence="3">
    <name type="scientific">Dunaliella tertiolecta</name>
    <name type="common">Green alga</name>
    <dbReference type="NCBI Taxonomy" id="3047"/>
    <lineage>
        <taxon>Eukaryota</taxon>
        <taxon>Viridiplantae</taxon>
        <taxon>Chlorophyta</taxon>
        <taxon>core chlorophytes</taxon>
        <taxon>Chlorophyceae</taxon>
        <taxon>CS clade</taxon>
        <taxon>Chlamydomonadales</taxon>
        <taxon>Dunaliellaceae</taxon>
        <taxon>Dunaliella</taxon>
    </lineage>
</organism>
<reference evidence="3" key="1">
    <citation type="submission" date="2021-01" db="EMBL/GenBank/DDBJ databases">
        <authorList>
            <person name="Corre E."/>
            <person name="Pelletier E."/>
            <person name="Niang G."/>
            <person name="Scheremetjew M."/>
            <person name="Finn R."/>
            <person name="Kale V."/>
            <person name="Holt S."/>
            <person name="Cochrane G."/>
            <person name="Meng A."/>
            <person name="Brown T."/>
            <person name="Cohen L."/>
        </authorList>
    </citation>
    <scope>NUCLEOTIDE SEQUENCE</scope>
    <source>
        <strain evidence="3">CCMP1320</strain>
    </source>
</reference>
<feature type="region of interest" description="Disordered" evidence="2">
    <location>
        <begin position="23"/>
        <end position="78"/>
    </location>
</feature>
<name>A0A7S3QK51_DUNTE</name>
<gene>
    <name evidence="3" type="ORF">DTER00134_LOCUS221</name>
</gene>
<evidence type="ECO:0000256" key="2">
    <source>
        <dbReference type="SAM" id="MobiDB-lite"/>
    </source>
</evidence>
<feature type="coiled-coil region" evidence="1">
    <location>
        <begin position="339"/>
        <end position="373"/>
    </location>
</feature>
<dbReference type="EMBL" id="HBIP01000497">
    <property type="protein sequence ID" value="CAE0485182.1"/>
    <property type="molecule type" value="Transcribed_RNA"/>
</dbReference>
<dbReference type="PANTHER" id="PTHR18950:SF0">
    <property type="entry name" value="PROGESTERONE IMMUNOMODULATORY BINDING FACTOR 1"/>
    <property type="match status" value="1"/>
</dbReference>
<feature type="compositionally biased region" description="Low complexity" evidence="2">
    <location>
        <begin position="23"/>
        <end position="35"/>
    </location>
</feature>
<dbReference type="GO" id="GO:0005815">
    <property type="term" value="C:microtubule organizing center"/>
    <property type="evidence" value="ECO:0007669"/>
    <property type="project" value="TreeGrafter"/>
</dbReference>
<feature type="compositionally biased region" description="Polar residues" evidence="2">
    <location>
        <begin position="36"/>
        <end position="45"/>
    </location>
</feature>
<evidence type="ECO:0008006" key="4">
    <source>
        <dbReference type="Google" id="ProtNLM"/>
    </source>
</evidence>
<dbReference type="InterPro" id="IPR026205">
    <property type="entry name" value="PIBF1"/>
</dbReference>